<feature type="non-terminal residue" evidence="1">
    <location>
        <position position="51"/>
    </location>
</feature>
<dbReference type="Proteomes" id="UP000789702">
    <property type="component" value="Unassembled WGS sequence"/>
</dbReference>
<accession>A0ACA9QLQ9</accession>
<dbReference type="EMBL" id="CAJVPU010049454">
    <property type="protein sequence ID" value="CAG8757473.1"/>
    <property type="molecule type" value="Genomic_DNA"/>
</dbReference>
<evidence type="ECO:0000313" key="2">
    <source>
        <dbReference type="Proteomes" id="UP000789702"/>
    </source>
</evidence>
<name>A0ACA9QLQ9_9GLOM</name>
<evidence type="ECO:0000313" key="1">
    <source>
        <dbReference type="EMBL" id="CAG8757473.1"/>
    </source>
</evidence>
<gene>
    <name evidence="1" type="ORF">DHETER_LOCUS15050</name>
</gene>
<organism evidence="1 2">
    <name type="scientific">Dentiscutata heterogama</name>
    <dbReference type="NCBI Taxonomy" id="1316150"/>
    <lineage>
        <taxon>Eukaryota</taxon>
        <taxon>Fungi</taxon>
        <taxon>Fungi incertae sedis</taxon>
        <taxon>Mucoromycota</taxon>
        <taxon>Glomeromycotina</taxon>
        <taxon>Glomeromycetes</taxon>
        <taxon>Diversisporales</taxon>
        <taxon>Gigasporaceae</taxon>
        <taxon>Dentiscutata</taxon>
    </lineage>
</organism>
<sequence length="51" mass="5606">LFTSEPSLQESNIIQNHTIRISETGGSGKFNIDKASQHLAQLCDKAFDAED</sequence>
<feature type="non-terminal residue" evidence="1">
    <location>
        <position position="1"/>
    </location>
</feature>
<keyword evidence="2" id="KW-1185">Reference proteome</keyword>
<proteinExistence type="predicted"/>
<comment type="caution">
    <text evidence="1">The sequence shown here is derived from an EMBL/GenBank/DDBJ whole genome shotgun (WGS) entry which is preliminary data.</text>
</comment>
<protein>
    <submittedName>
        <fullName evidence="1">15035_t:CDS:1</fullName>
    </submittedName>
</protein>
<reference evidence="1" key="1">
    <citation type="submission" date="2021-06" db="EMBL/GenBank/DDBJ databases">
        <authorList>
            <person name="Kallberg Y."/>
            <person name="Tangrot J."/>
            <person name="Rosling A."/>
        </authorList>
    </citation>
    <scope>NUCLEOTIDE SEQUENCE</scope>
    <source>
        <strain evidence="1">IL203A</strain>
    </source>
</reference>